<evidence type="ECO:0000256" key="3">
    <source>
        <dbReference type="ARBA" id="ARBA00022989"/>
    </source>
</evidence>
<dbReference type="Proteomes" id="UP000190961">
    <property type="component" value="Unassembled WGS sequence"/>
</dbReference>
<dbReference type="EMBL" id="FUZU01000005">
    <property type="protein sequence ID" value="SKC89166.1"/>
    <property type="molecule type" value="Genomic_DNA"/>
</dbReference>
<feature type="transmembrane region" description="Helical" evidence="7">
    <location>
        <begin position="392"/>
        <end position="410"/>
    </location>
</feature>
<dbReference type="GO" id="GO:0012505">
    <property type="term" value="C:endomembrane system"/>
    <property type="evidence" value="ECO:0007669"/>
    <property type="project" value="UniProtKB-SubCell"/>
</dbReference>
<dbReference type="InterPro" id="IPR051689">
    <property type="entry name" value="Sterol_desaturase/TMEM195"/>
</dbReference>
<keyword evidence="5" id="KW-0443">Lipid metabolism</keyword>
<dbReference type="GO" id="GO:0050479">
    <property type="term" value="F:glyceryl-ether monooxygenase activity"/>
    <property type="evidence" value="ECO:0007669"/>
    <property type="project" value="TreeGrafter"/>
</dbReference>
<dbReference type="GO" id="GO:0005506">
    <property type="term" value="F:iron ion binding"/>
    <property type="evidence" value="ECO:0007669"/>
    <property type="project" value="InterPro"/>
</dbReference>
<evidence type="ECO:0000259" key="8">
    <source>
        <dbReference type="Pfam" id="PF04116"/>
    </source>
</evidence>
<feature type="transmembrane region" description="Helical" evidence="7">
    <location>
        <begin position="345"/>
        <end position="363"/>
    </location>
</feature>
<gene>
    <name evidence="9" type="ORF">SAMN05660236_5780</name>
</gene>
<dbReference type="Pfam" id="PF04116">
    <property type="entry name" value="FA_hydroxylase"/>
    <property type="match status" value="1"/>
</dbReference>
<evidence type="ECO:0000256" key="6">
    <source>
        <dbReference type="ARBA" id="ARBA00023136"/>
    </source>
</evidence>
<feature type="transmembrane region" description="Helical" evidence="7">
    <location>
        <begin position="317"/>
        <end position="339"/>
    </location>
</feature>
<evidence type="ECO:0000313" key="9">
    <source>
        <dbReference type="EMBL" id="SKC89166.1"/>
    </source>
</evidence>
<dbReference type="STRING" id="688867.SAMN05660236_5780"/>
<feature type="domain" description="Fatty acid hydroxylase" evidence="8">
    <location>
        <begin position="101"/>
        <end position="234"/>
    </location>
</feature>
<keyword evidence="6 7" id="KW-0472">Membrane</keyword>
<comment type="subcellular location">
    <subcellularLocation>
        <location evidence="1">Endomembrane system</location>
        <topology evidence="1">Multi-pass membrane protein</topology>
    </subcellularLocation>
</comment>
<name>A0A1T5MLU4_9BACT</name>
<evidence type="ECO:0000256" key="4">
    <source>
        <dbReference type="ARBA" id="ARBA00023002"/>
    </source>
</evidence>
<keyword evidence="2 7" id="KW-0812">Transmembrane</keyword>
<reference evidence="9 10" key="1">
    <citation type="submission" date="2017-02" db="EMBL/GenBank/DDBJ databases">
        <authorList>
            <person name="Peterson S.W."/>
        </authorList>
    </citation>
    <scope>NUCLEOTIDE SEQUENCE [LARGE SCALE GENOMIC DNA]</scope>
    <source>
        <strain evidence="9 10">DSM 25262</strain>
    </source>
</reference>
<evidence type="ECO:0000256" key="1">
    <source>
        <dbReference type="ARBA" id="ARBA00004127"/>
    </source>
</evidence>
<evidence type="ECO:0000256" key="2">
    <source>
        <dbReference type="ARBA" id="ARBA00022692"/>
    </source>
</evidence>
<evidence type="ECO:0000313" key="10">
    <source>
        <dbReference type="Proteomes" id="UP000190961"/>
    </source>
</evidence>
<keyword evidence="10" id="KW-1185">Reference proteome</keyword>
<feature type="transmembrane region" description="Helical" evidence="7">
    <location>
        <begin position="98"/>
        <end position="115"/>
    </location>
</feature>
<evidence type="ECO:0000256" key="7">
    <source>
        <dbReference type="SAM" id="Phobius"/>
    </source>
</evidence>
<sequence>MDYICRSTTSSDTIFYFMDSKVNFVAFIIPAFFLFLVLEYFLARKQGKGNLFTYKNSVANISIGIAERLLNLLITGSFYSLYYYIYEHFAMFKISNAWPTWILLLLATDLIWYWYHRLGHEINVMWGAHIVHHHSEEFNYTVSARITTLQAVIRNSFWCILPFIGFHPAMVIAILVVHGTYSFFTHTQLILKLGWIENILVTPSHHRVHHASNEKYLNKNYGDIFIFWDKLFGTFQKEEEEPAYGLTHPLKSRSFLWQHFHYYFELAEACRRSGSILKSLQIIFGRPEDLDQSIRHDLEVTLLPEKKSFRSTLRFKVYLNTQLLAAILGLFFFTLYYFQLNNIEIAFVVTLILITLINCGALLEQQEWIYFLEIARLFVACAYISYMAESFGLFGISIIAVLIIATMTSFERMYFRFVYDSQ</sequence>
<dbReference type="AlphaFoldDB" id="A0A1T5MLU4"/>
<dbReference type="GO" id="GO:0006643">
    <property type="term" value="P:membrane lipid metabolic process"/>
    <property type="evidence" value="ECO:0007669"/>
    <property type="project" value="TreeGrafter"/>
</dbReference>
<evidence type="ECO:0000256" key="5">
    <source>
        <dbReference type="ARBA" id="ARBA00023098"/>
    </source>
</evidence>
<keyword evidence="4" id="KW-0560">Oxidoreductase</keyword>
<organism evidence="9 10">
    <name type="scientific">Ohtaekwangia koreensis</name>
    <dbReference type="NCBI Taxonomy" id="688867"/>
    <lineage>
        <taxon>Bacteria</taxon>
        <taxon>Pseudomonadati</taxon>
        <taxon>Bacteroidota</taxon>
        <taxon>Cytophagia</taxon>
        <taxon>Cytophagales</taxon>
        <taxon>Fulvivirgaceae</taxon>
        <taxon>Ohtaekwangia</taxon>
    </lineage>
</organism>
<accession>A0A1T5MLU4</accession>
<feature type="transmembrane region" description="Helical" evidence="7">
    <location>
        <begin position="69"/>
        <end position="86"/>
    </location>
</feature>
<dbReference type="InterPro" id="IPR006694">
    <property type="entry name" value="Fatty_acid_hydroxylase"/>
</dbReference>
<dbReference type="PANTHER" id="PTHR21624:SF1">
    <property type="entry name" value="ALKYLGLYCEROL MONOOXYGENASE"/>
    <property type="match status" value="1"/>
</dbReference>
<keyword evidence="3 7" id="KW-1133">Transmembrane helix</keyword>
<proteinExistence type="predicted"/>
<protein>
    <submittedName>
        <fullName evidence="9">Sterol desaturase/sphingolipid hydroxylase, fatty acid hydroxylase superfamily</fullName>
    </submittedName>
</protein>
<dbReference type="GO" id="GO:0016020">
    <property type="term" value="C:membrane"/>
    <property type="evidence" value="ECO:0007669"/>
    <property type="project" value="GOC"/>
</dbReference>
<feature type="transmembrane region" description="Helical" evidence="7">
    <location>
        <begin position="24"/>
        <end position="42"/>
    </location>
</feature>
<dbReference type="GO" id="GO:0008610">
    <property type="term" value="P:lipid biosynthetic process"/>
    <property type="evidence" value="ECO:0007669"/>
    <property type="project" value="InterPro"/>
</dbReference>
<dbReference type="PANTHER" id="PTHR21624">
    <property type="entry name" value="STEROL DESATURASE-RELATED PROTEIN"/>
    <property type="match status" value="1"/>
</dbReference>